<comment type="caution">
    <text evidence="1">The sequence shown here is derived from an EMBL/GenBank/DDBJ whole genome shotgun (WGS) entry which is preliminary data.</text>
</comment>
<name>A0A5B7HQ74_PORTR</name>
<dbReference type="EMBL" id="VSRR010034477">
    <property type="protein sequence ID" value="MPC72293.1"/>
    <property type="molecule type" value="Genomic_DNA"/>
</dbReference>
<evidence type="ECO:0000313" key="1">
    <source>
        <dbReference type="EMBL" id="MPC72293.1"/>
    </source>
</evidence>
<accession>A0A5B7HQ74</accession>
<reference evidence="1 2" key="1">
    <citation type="submission" date="2019-05" db="EMBL/GenBank/DDBJ databases">
        <title>Another draft genome of Portunus trituberculatus and its Hox gene families provides insights of decapod evolution.</title>
        <authorList>
            <person name="Jeong J.-H."/>
            <person name="Song I."/>
            <person name="Kim S."/>
            <person name="Choi T."/>
            <person name="Kim D."/>
            <person name="Ryu S."/>
            <person name="Kim W."/>
        </authorList>
    </citation>
    <scope>NUCLEOTIDE SEQUENCE [LARGE SCALE GENOMIC DNA]</scope>
    <source>
        <tissue evidence="1">Muscle</tissue>
    </source>
</reference>
<keyword evidence="2" id="KW-1185">Reference proteome</keyword>
<dbReference type="AlphaFoldDB" id="A0A5B7HQ74"/>
<dbReference type="Proteomes" id="UP000324222">
    <property type="component" value="Unassembled WGS sequence"/>
</dbReference>
<gene>
    <name evidence="1" type="ORF">E2C01_066592</name>
</gene>
<evidence type="ECO:0000313" key="2">
    <source>
        <dbReference type="Proteomes" id="UP000324222"/>
    </source>
</evidence>
<organism evidence="1 2">
    <name type="scientific">Portunus trituberculatus</name>
    <name type="common">Swimming crab</name>
    <name type="synonym">Neptunus trituberculatus</name>
    <dbReference type="NCBI Taxonomy" id="210409"/>
    <lineage>
        <taxon>Eukaryota</taxon>
        <taxon>Metazoa</taxon>
        <taxon>Ecdysozoa</taxon>
        <taxon>Arthropoda</taxon>
        <taxon>Crustacea</taxon>
        <taxon>Multicrustacea</taxon>
        <taxon>Malacostraca</taxon>
        <taxon>Eumalacostraca</taxon>
        <taxon>Eucarida</taxon>
        <taxon>Decapoda</taxon>
        <taxon>Pleocyemata</taxon>
        <taxon>Brachyura</taxon>
        <taxon>Eubrachyura</taxon>
        <taxon>Portunoidea</taxon>
        <taxon>Portunidae</taxon>
        <taxon>Portuninae</taxon>
        <taxon>Portunus</taxon>
    </lineage>
</organism>
<protein>
    <submittedName>
        <fullName evidence="1">Uncharacterized protein</fullName>
    </submittedName>
</protein>
<sequence>MFLARTAHPSSVVTAFAILSRLTFTRSTCTFRLVRMRPLAPLFSALPFLDEKLNFQIYLAEAKASLKPTNFRSLRENLFEYFSLEDFSSPSRNHLIRVSRFGRSQAT</sequence>
<proteinExistence type="predicted"/>